<dbReference type="Pfam" id="PF10728">
    <property type="entry name" value="DUF2520"/>
    <property type="match status" value="1"/>
</dbReference>
<organism evidence="3 4">
    <name type="scientific">Urechidicola vernalis</name>
    <dbReference type="NCBI Taxonomy" id="3075600"/>
    <lineage>
        <taxon>Bacteria</taxon>
        <taxon>Pseudomonadati</taxon>
        <taxon>Bacteroidota</taxon>
        <taxon>Flavobacteriia</taxon>
        <taxon>Flavobacteriales</taxon>
        <taxon>Flavobacteriaceae</taxon>
        <taxon>Urechidicola</taxon>
    </lineage>
</organism>
<dbReference type="Gene3D" id="3.40.50.720">
    <property type="entry name" value="NAD(P)-binding Rossmann-like Domain"/>
    <property type="match status" value="1"/>
</dbReference>
<evidence type="ECO:0000313" key="4">
    <source>
        <dbReference type="Proteomes" id="UP001252186"/>
    </source>
</evidence>
<dbReference type="InterPro" id="IPR028939">
    <property type="entry name" value="P5C_Rdtase_cat_N"/>
</dbReference>
<evidence type="ECO:0000259" key="2">
    <source>
        <dbReference type="Pfam" id="PF10728"/>
    </source>
</evidence>
<dbReference type="InterPro" id="IPR036291">
    <property type="entry name" value="NAD(P)-bd_dom_sf"/>
</dbReference>
<feature type="domain" description="Pyrroline-5-carboxylate reductase catalytic N-terminal" evidence="1">
    <location>
        <begin position="4"/>
        <end position="86"/>
    </location>
</feature>
<dbReference type="InterPro" id="IPR008927">
    <property type="entry name" value="6-PGluconate_DH-like_C_sf"/>
</dbReference>
<feature type="domain" description="DUF2520" evidence="2">
    <location>
        <begin position="121"/>
        <end position="243"/>
    </location>
</feature>
<dbReference type="Gene3D" id="1.10.1040.20">
    <property type="entry name" value="ProC-like, C-terminal domain"/>
    <property type="match status" value="1"/>
</dbReference>
<accession>A0ABU2Y274</accession>
<dbReference type="PANTHER" id="PTHR40459:SF1">
    <property type="entry name" value="CONSERVED HYPOTHETICAL ALANINE AND LEUCINE RICH PROTEIN"/>
    <property type="match status" value="1"/>
</dbReference>
<dbReference type="SUPFAM" id="SSF51735">
    <property type="entry name" value="NAD(P)-binding Rossmann-fold domains"/>
    <property type="match status" value="1"/>
</dbReference>
<protein>
    <submittedName>
        <fullName evidence="3">DUF2520 domain-containing protein</fullName>
    </submittedName>
</protein>
<dbReference type="Proteomes" id="UP001252186">
    <property type="component" value="Unassembled WGS sequence"/>
</dbReference>
<dbReference type="RefSeq" id="WP_311592156.1">
    <property type="nucleotide sequence ID" value="NZ_JAVRHV010000001.1"/>
</dbReference>
<dbReference type="SUPFAM" id="SSF48179">
    <property type="entry name" value="6-phosphogluconate dehydrogenase C-terminal domain-like"/>
    <property type="match status" value="1"/>
</dbReference>
<sequence>MIEIIVIGYGNVGSHLIEVLLSNTSINLKQVYNRSIEKIEHLLSKCPITNSFDEILEADVYIIAVSDDEISTVSKALKIDNKLVVHTSGSVDMNILNSNRKGVFYPLQTFTKNKSIDFSNIPLCIEANNDSDLILLEKLASKISNNSFILDSCQRKKMHLAAVFVNNFANHLYHIGYTICEENTVPFEILHPLMEETLNKIKGIPPLDSQTGPAKRNDQKTITLQLGQLSEAQQKIYMSLTNSIINTYKNHG</sequence>
<dbReference type="EMBL" id="JAVRHV010000001">
    <property type="protein sequence ID" value="MDT0552304.1"/>
    <property type="molecule type" value="Genomic_DNA"/>
</dbReference>
<reference evidence="3 4" key="1">
    <citation type="submission" date="2023-09" db="EMBL/GenBank/DDBJ databases">
        <authorList>
            <person name="Rey-Velasco X."/>
        </authorList>
    </citation>
    <scope>NUCLEOTIDE SEQUENCE [LARGE SCALE GENOMIC DNA]</scope>
    <source>
        <strain evidence="3 4">P050</strain>
    </source>
</reference>
<comment type="caution">
    <text evidence="3">The sequence shown here is derived from an EMBL/GenBank/DDBJ whole genome shotgun (WGS) entry which is preliminary data.</text>
</comment>
<evidence type="ECO:0000313" key="3">
    <source>
        <dbReference type="EMBL" id="MDT0552304.1"/>
    </source>
</evidence>
<name>A0ABU2Y274_9FLAO</name>
<evidence type="ECO:0000259" key="1">
    <source>
        <dbReference type="Pfam" id="PF03807"/>
    </source>
</evidence>
<dbReference type="InterPro" id="IPR037108">
    <property type="entry name" value="TM1727-like_C_sf"/>
</dbReference>
<proteinExistence type="predicted"/>
<gene>
    <name evidence="3" type="ORF">RM519_03500</name>
</gene>
<dbReference type="InterPro" id="IPR018931">
    <property type="entry name" value="DUF2520"/>
</dbReference>
<keyword evidence="4" id="KW-1185">Reference proteome</keyword>
<dbReference type="PANTHER" id="PTHR40459">
    <property type="entry name" value="CONSERVED HYPOTHETICAL ALANINE AND LEUCINE RICH PROTEIN"/>
    <property type="match status" value="1"/>
</dbReference>
<dbReference type="Pfam" id="PF03807">
    <property type="entry name" value="F420_oxidored"/>
    <property type="match status" value="1"/>
</dbReference>